<gene>
    <name evidence="3" type="ORF">K435DRAFT_833725</name>
</gene>
<protein>
    <submittedName>
        <fullName evidence="3">Uncharacterized protein</fullName>
    </submittedName>
</protein>
<dbReference type="PANTHER" id="PTHR15276">
    <property type="entry name" value="H4 D10S170 PROTEIN-RELATED"/>
    <property type="match status" value="1"/>
</dbReference>
<feature type="compositionally biased region" description="Low complexity" evidence="2">
    <location>
        <begin position="228"/>
        <end position="249"/>
    </location>
</feature>
<keyword evidence="1" id="KW-0175">Coiled coil</keyword>
<feature type="compositionally biased region" description="Low complexity" evidence="2">
    <location>
        <begin position="353"/>
        <end position="362"/>
    </location>
</feature>
<feature type="compositionally biased region" description="Polar residues" evidence="2">
    <location>
        <begin position="385"/>
        <end position="399"/>
    </location>
</feature>
<name>A0A4S8MVT9_DENBC</name>
<proteinExistence type="predicted"/>
<reference evidence="3 4" key="1">
    <citation type="journal article" date="2019" name="Nat. Ecol. Evol.">
        <title>Megaphylogeny resolves global patterns of mushroom evolution.</title>
        <authorList>
            <person name="Varga T."/>
            <person name="Krizsan K."/>
            <person name="Foldi C."/>
            <person name="Dima B."/>
            <person name="Sanchez-Garcia M."/>
            <person name="Sanchez-Ramirez S."/>
            <person name="Szollosi G.J."/>
            <person name="Szarkandi J.G."/>
            <person name="Papp V."/>
            <person name="Albert L."/>
            <person name="Andreopoulos W."/>
            <person name="Angelini C."/>
            <person name="Antonin V."/>
            <person name="Barry K.W."/>
            <person name="Bougher N.L."/>
            <person name="Buchanan P."/>
            <person name="Buyck B."/>
            <person name="Bense V."/>
            <person name="Catcheside P."/>
            <person name="Chovatia M."/>
            <person name="Cooper J."/>
            <person name="Damon W."/>
            <person name="Desjardin D."/>
            <person name="Finy P."/>
            <person name="Geml J."/>
            <person name="Haridas S."/>
            <person name="Hughes K."/>
            <person name="Justo A."/>
            <person name="Karasinski D."/>
            <person name="Kautmanova I."/>
            <person name="Kiss B."/>
            <person name="Kocsube S."/>
            <person name="Kotiranta H."/>
            <person name="LaButti K.M."/>
            <person name="Lechner B.E."/>
            <person name="Liimatainen K."/>
            <person name="Lipzen A."/>
            <person name="Lukacs Z."/>
            <person name="Mihaltcheva S."/>
            <person name="Morgado L.N."/>
            <person name="Niskanen T."/>
            <person name="Noordeloos M.E."/>
            <person name="Ohm R.A."/>
            <person name="Ortiz-Santana B."/>
            <person name="Ovrebo C."/>
            <person name="Racz N."/>
            <person name="Riley R."/>
            <person name="Savchenko A."/>
            <person name="Shiryaev A."/>
            <person name="Soop K."/>
            <person name="Spirin V."/>
            <person name="Szebenyi C."/>
            <person name="Tomsovsky M."/>
            <person name="Tulloss R.E."/>
            <person name="Uehling J."/>
            <person name="Grigoriev I.V."/>
            <person name="Vagvolgyi C."/>
            <person name="Papp T."/>
            <person name="Martin F.M."/>
            <person name="Miettinen O."/>
            <person name="Hibbett D.S."/>
            <person name="Nagy L.G."/>
        </authorList>
    </citation>
    <scope>NUCLEOTIDE SEQUENCE [LARGE SCALE GENOMIC DNA]</scope>
    <source>
        <strain evidence="3 4">CBS 962.96</strain>
    </source>
</reference>
<evidence type="ECO:0000256" key="2">
    <source>
        <dbReference type="SAM" id="MobiDB-lite"/>
    </source>
</evidence>
<dbReference type="AlphaFoldDB" id="A0A4S8MVT9"/>
<keyword evidence="4" id="KW-1185">Reference proteome</keyword>
<dbReference type="OrthoDB" id="78858at2759"/>
<feature type="coiled-coil region" evidence="1">
    <location>
        <begin position="17"/>
        <end position="62"/>
    </location>
</feature>
<evidence type="ECO:0000313" key="4">
    <source>
        <dbReference type="Proteomes" id="UP000297245"/>
    </source>
</evidence>
<dbReference type="Pfam" id="PF09755">
    <property type="entry name" value="DUF2046"/>
    <property type="match status" value="1"/>
</dbReference>
<evidence type="ECO:0000256" key="1">
    <source>
        <dbReference type="SAM" id="Coils"/>
    </source>
</evidence>
<feature type="compositionally biased region" description="Low complexity" evidence="2">
    <location>
        <begin position="181"/>
        <end position="193"/>
    </location>
</feature>
<dbReference type="InterPro" id="IPR019152">
    <property type="entry name" value="DUF2046"/>
</dbReference>
<feature type="region of interest" description="Disordered" evidence="2">
    <location>
        <begin position="353"/>
        <end position="421"/>
    </location>
</feature>
<organism evidence="3 4">
    <name type="scientific">Dendrothele bispora (strain CBS 962.96)</name>
    <dbReference type="NCBI Taxonomy" id="1314807"/>
    <lineage>
        <taxon>Eukaryota</taxon>
        <taxon>Fungi</taxon>
        <taxon>Dikarya</taxon>
        <taxon>Basidiomycota</taxon>
        <taxon>Agaricomycotina</taxon>
        <taxon>Agaricomycetes</taxon>
        <taxon>Agaricomycetidae</taxon>
        <taxon>Agaricales</taxon>
        <taxon>Agaricales incertae sedis</taxon>
        <taxon>Dendrothele</taxon>
    </lineage>
</organism>
<dbReference type="EMBL" id="ML179038">
    <property type="protein sequence ID" value="THV07407.1"/>
    <property type="molecule type" value="Genomic_DNA"/>
</dbReference>
<sequence>MSSSPSFRRLSNSSNYAKDQEALINEYEAEEERIINVLSRKLEQLREEKIDLENTLEAESESHVNRLSRQLSALRLAQQSQINGTNHNSDGVAISNGVVTTTERTEDPSVEVMLDALRRENEHLRNRLADIERDYIRTSRLNEIYREELIEHRSRLGQSVDNLIGLSSPDSFSRRPIRQRSTSSLSSASPSTSIPYVPPSRPANGVPIPRPPSQIHRPVNNISEGNTPLSHSPTSGSSASESPFPLSSPNVDPASYVSNSTTLTTPPSSASFHAHYNASLMTPGTQRQLSYPSVPPPSLSSSFGSPTISYYIGNSPYREPSLSPVEPLSRRNSNPQRIGVEWRVAETGNLRNISASRSQSRRASIERGGRVAESGTLVRRRSRAGSHSQGVLLPSTTETPEAREQDTDDENVLDNEGTVFA</sequence>
<dbReference type="Proteomes" id="UP000297245">
    <property type="component" value="Unassembled WGS sequence"/>
</dbReference>
<accession>A0A4S8MVT9</accession>
<evidence type="ECO:0000313" key="3">
    <source>
        <dbReference type="EMBL" id="THV07407.1"/>
    </source>
</evidence>
<dbReference type="PANTHER" id="PTHR15276:SF0">
    <property type="entry name" value="COILED-COIL DOMAIN-CONTAINING PROTEIN 6"/>
    <property type="match status" value="1"/>
</dbReference>
<feature type="region of interest" description="Disordered" evidence="2">
    <location>
        <begin position="166"/>
        <end position="251"/>
    </location>
</feature>